<keyword evidence="7" id="KW-0560">Oxidoreductase</keyword>
<reference evidence="14" key="1">
    <citation type="submission" date="2018-05" db="EMBL/GenBank/DDBJ databases">
        <authorList>
            <person name="Lanie J.A."/>
            <person name="Ng W.-L."/>
            <person name="Kazmierczak K.M."/>
            <person name="Andrzejewski T.M."/>
            <person name="Davidsen T.M."/>
            <person name="Wayne K.J."/>
            <person name="Tettelin H."/>
            <person name="Glass J.I."/>
            <person name="Rusch D."/>
            <person name="Podicherti R."/>
            <person name="Tsui H.-C.T."/>
            <person name="Winkler M.E."/>
        </authorList>
    </citation>
    <scope>NUCLEOTIDE SEQUENCE</scope>
</reference>
<dbReference type="SUPFAM" id="SSF54966">
    <property type="entry name" value="RuBisCO, large subunit, small (N-terminal) domain"/>
    <property type="match status" value="1"/>
</dbReference>
<dbReference type="EMBL" id="UINC01003990">
    <property type="protein sequence ID" value="SVA10916.1"/>
    <property type="molecule type" value="Genomic_DNA"/>
</dbReference>
<dbReference type="SFLD" id="SFLDS00014">
    <property type="entry name" value="RuBisCO"/>
    <property type="match status" value="1"/>
</dbReference>
<dbReference type="InterPro" id="IPR020888">
    <property type="entry name" value="RuBisCO_lsuI"/>
</dbReference>
<keyword evidence="10" id="KW-0120">Carbon dioxide fixation</keyword>
<dbReference type="InterPro" id="IPR033966">
    <property type="entry name" value="RuBisCO"/>
</dbReference>
<keyword evidence="4" id="KW-0113">Calvin cycle</keyword>
<evidence type="ECO:0000256" key="9">
    <source>
        <dbReference type="ARBA" id="ARBA00023239"/>
    </source>
</evidence>
<dbReference type="InterPro" id="IPR036422">
    <property type="entry name" value="RuBisCO_lsu_N_sf"/>
</dbReference>
<dbReference type="SUPFAM" id="SSF51649">
    <property type="entry name" value="RuBisCo, C-terminal domain"/>
    <property type="match status" value="1"/>
</dbReference>
<dbReference type="GO" id="GO:0016984">
    <property type="term" value="F:ribulose-bisphosphate carboxylase activity"/>
    <property type="evidence" value="ECO:0007669"/>
    <property type="project" value="UniProtKB-EC"/>
</dbReference>
<dbReference type="PANTHER" id="PTHR42704">
    <property type="entry name" value="RIBULOSE BISPHOSPHATE CARBOXYLASE"/>
    <property type="match status" value="1"/>
</dbReference>
<keyword evidence="8" id="KW-0503">Monooxygenase</keyword>
<evidence type="ECO:0000256" key="2">
    <source>
        <dbReference type="ARBA" id="ARBA00006204"/>
    </source>
</evidence>
<evidence type="ECO:0000313" key="14">
    <source>
        <dbReference type="EMBL" id="SVA10916.1"/>
    </source>
</evidence>
<organism evidence="14">
    <name type="scientific">marine metagenome</name>
    <dbReference type="NCBI Taxonomy" id="408172"/>
    <lineage>
        <taxon>unclassified sequences</taxon>
        <taxon>metagenomes</taxon>
        <taxon>ecological metagenomes</taxon>
    </lineage>
</organism>
<dbReference type="InterPro" id="IPR036376">
    <property type="entry name" value="RuBisCO_lsu_C_sf"/>
</dbReference>
<dbReference type="HAMAP" id="MF_01338">
    <property type="entry name" value="RuBisCO_L_type1"/>
    <property type="match status" value="1"/>
</dbReference>
<dbReference type="SFLD" id="SFLDG01052">
    <property type="entry name" value="RuBisCO"/>
    <property type="match status" value="1"/>
</dbReference>
<dbReference type="NCBIfam" id="NF003252">
    <property type="entry name" value="PRK04208.1"/>
    <property type="match status" value="1"/>
</dbReference>
<keyword evidence="5" id="KW-0479">Metal-binding</keyword>
<comment type="catalytic activity">
    <reaction evidence="11">
        <text>2 (2R)-3-phosphoglycerate + 2 H(+) = D-ribulose 1,5-bisphosphate + CO2 + H2O</text>
        <dbReference type="Rhea" id="RHEA:23124"/>
        <dbReference type="ChEBI" id="CHEBI:15377"/>
        <dbReference type="ChEBI" id="CHEBI:15378"/>
        <dbReference type="ChEBI" id="CHEBI:16526"/>
        <dbReference type="ChEBI" id="CHEBI:57870"/>
        <dbReference type="ChEBI" id="CHEBI:58272"/>
        <dbReference type="EC" id="4.1.1.39"/>
    </reaction>
</comment>
<dbReference type="GO" id="GO:0019253">
    <property type="term" value="P:reductive pentose-phosphate cycle"/>
    <property type="evidence" value="ECO:0007669"/>
    <property type="project" value="UniProtKB-KW"/>
</dbReference>
<dbReference type="EC" id="4.1.1.39" evidence="3"/>
<dbReference type="SFLD" id="SFLDG00301">
    <property type="entry name" value="RuBisCO-like_proteins"/>
    <property type="match status" value="1"/>
</dbReference>
<keyword evidence="6" id="KW-0460">Magnesium</keyword>
<dbReference type="InterPro" id="IPR020878">
    <property type="entry name" value="RuBisCo_large_chain_AS"/>
</dbReference>
<evidence type="ECO:0000256" key="11">
    <source>
        <dbReference type="ARBA" id="ARBA00049469"/>
    </source>
</evidence>
<evidence type="ECO:0000256" key="5">
    <source>
        <dbReference type="ARBA" id="ARBA00022723"/>
    </source>
</evidence>
<dbReference type="PANTHER" id="PTHR42704:SF17">
    <property type="entry name" value="RIBULOSE BISPHOSPHATE CARBOXYLASE LARGE CHAIN"/>
    <property type="match status" value="1"/>
</dbReference>
<evidence type="ECO:0000259" key="13">
    <source>
        <dbReference type="Pfam" id="PF02788"/>
    </source>
</evidence>
<sequence>MSKKTYSAGVKEYRDTYWMPEYTPKDTDILACFKITPQPGVPREEAAAAVSAESSTGTWTTVWTDLLTDLDYYKGRAYAIEDVPGDDEAFYAFVAYPIDLFEEGSVVNVFTSLVGNVFGFKAIRALRLEDVRFPIAYVMTCNGPPQGIQVERDIMNKYGRPLLGCTIKPKLGLSAKNYGRAVYECLRGGLDFTKDDENVNSQPFMRWRNRFDFVMEATLKAEKETGERKGHYLNVTAPTPEEMYRRAEHAKEIGAPIIMHDYITGGFCANTGLAQWCANNGMLLHIHRAMHAVIDRNPSHGIHFRVLAKALRLSGGDHLHTGTVVGKLEGDRPATLGWIDLLRDSYIKEDRSRGIFFDQDWGAMPGVFAVASGGIHVWHMPALVAIFGDDAVLQFGGGTLGHPWGNAAGAAANRVALEACVEARNQGRELEKESKDILTNAAKSSPELKTAMETWKEIKFEFDTVDKLDVSHK</sequence>
<evidence type="ECO:0000256" key="6">
    <source>
        <dbReference type="ARBA" id="ARBA00022842"/>
    </source>
</evidence>
<evidence type="ECO:0000256" key="8">
    <source>
        <dbReference type="ARBA" id="ARBA00023033"/>
    </source>
</evidence>
<comment type="similarity">
    <text evidence="2">Belongs to the RuBisCO large chain family. Type I subfamily.</text>
</comment>
<keyword evidence="9" id="KW-0456">Lyase</keyword>
<dbReference type="AlphaFoldDB" id="A0A381T3W8"/>
<gene>
    <name evidence="14" type="ORF">METZ01_LOCUS63770</name>
</gene>
<dbReference type="Gene3D" id="3.30.70.150">
    <property type="entry name" value="RuBisCO large subunit, N-terminal domain"/>
    <property type="match status" value="1"/>
</dbReference>
<dbReference type="Pfam" id="PF02788">
    <property type="entry name" value="RuBisCO_large_N"/>
    <property type="match status" value="1"/>
</dbReference>
<evidence type="ECO:0000256" key="7">
    <source>
        <dbReference type="ARBA" id="ARBA00023002"/>
    </source>
</evidence>
<feature type="domain" description="Ribulose bisphosphate carboxylase large subunit C-terminal" evidence="12">
    <location>
        <begin position="147"/>
        <end position="455"/>
    </location>
</feature>
<proteinExistence type="inferred from homology"/>
<accession>A0A381T3W8</accession>
<evidence type="ECO:0000256" key="1">
    <source>
        <dbReference type="ARBA" id="ARBA00001946"/>
    </source>
</evidence>
<dbReference type="PROSITE" id="PS00157">
    <property type="entry name" value="RUBISCO_LARGE"/>
    <property type="match status" value="1"/>
</dbReference>
<dbReference type="InterPro" id="IPR000685">
    <property type="entry name" value="RuBisCO_lsu_C"/>
</dbReference>
<dbReference type="GO" id="GO:0000287">
    <property type="term" value="F:magnesium ion binding"/>
    <property type="evidence" value="ECO:0007669"/>
    <property type="project" value="InterPro"/>
</dbReference>
<name>A0A381T3W8_9ZZZZ</name>
<dbReference type="InterPro" id="IPR017443">
    <property type="entry name" value="RuBisCO_lsu_fd_N"/>
</dbReference>
<evidence type="ECO:0000259" key="12">
    <source>
        <dbReference type="Pfam" id="PF00016"/>
    </source>
</evidence>
<evidence type="ECO:0000256" key="10">
    <source>
        <dbReference type="ARBA" id="ARBA00023300"/>
    </source>
</evidence>
<dbReference type="Gene3D" id="3.20.20.110">
    <property type="entry name" value="Ribulose bisphosphate carboxylase, large subunit, C-terminal domain"/>
    <property type="match status" value="1"/>
</dbReference>
<evidence type="ECO:0000256" key="3">
    <source>
        <dbReference type="ARBA" id="ARBA00012287"/>
    </source>
</evidence>
<evidence type="ECO:0000256" key="4">
    <source>
        <dbReference type="ARBA" id="ARBA00022567"/>
    </source>
</evidence>
<comment type="cofactor">
    <cofactor evidence="1">
        <name>Mg(2+)</name>
        <dbReference type="ChEBI" id="CHEBI:18420"/>
    </cofactor>
</comment>
<dbReference type="Pfam" id="PF00016">
    <property type="entry name" value="RuBisCO_large"/>
    <property type="match status" value="1"/>
</dbReference>
<dbReference type="GO" id="GO:0004497">
    <property type="term" value="F:monooxygenase activity"/>
    <property type="evidence" value="ECO:0007669"/>
    <property type="project" value="UniProtKB-KW"/>
</dbReference>
<feature type="domain" description="Ribulose bisphosphate carboxylase large subunit ferrodoxin-like N-terminal" evidence="13">
    <location>
        <begin position="17"/>
        <end position="137"/>
    </location>
</feature>
<protein>
    <recommendedName>
        <fullName evidence="3">ribulose-bisphosphate carboxylase</fullName>
        <ecNumber evidence="3">4.1.1.39</ecNumber>
    </recommendedName>
</protein>